<dbReference type="SUPFAM" id="SSF49464">
    <property type="entry name" value="Carboxypeptidase regulatory domain-like"/>
    <property type="match status" value="1"/>
</dbReference>
<organism evidence="13 14">
    <name type="scientific">Pedobacter punctiformis</name>
    <dbReference type="NCBI Taxonomy" id="3004097"/>
    <lineage>
        <taxon>Bacteria</taxon>
        <taxon>Pseudomonadati</taxon>
        <taxon>Bacteroidota</taxon>
        <taxon>Sphingobacteriia</taxon>
        <taxon>Sphingobacteriales</taxon>
        <taxon>Sphingobacteriaceae</taxon>
        <taxon>Pedobacter</taxon>
    </lineage>
</organism>
<reference evidence="13" key="1">
    <citation type="submission" date="2022-12" db="EMBL/GenBank/DDBJ databases">
        <title>Genome sequence of HCMS5-2.</title>
        <authorList>
            <person name="Woo H."/>
        </authorList>
    </citation>
    <scope>NUCLEOTIDE SEQUENCE</scope>
    <source>
        <strain evidence="13">HCMS5-2</strain>
    </source>
</reference>
<evidence type="ECO:0000256" key="9">
    <source>
        <dbReference type="RuleBase" id="RU003357"/>
    </source>
</evidence>
<evidence type="ECO:0000256" key="7">
    <source>
        <dbReference type="ARBA" id="ARBA00023237"/>
    </source>
</evidence>
<dbReference type="Pfam" id="PF07715">
    <property type="entry name" value="Plug"/>
    <property type="match status" value="1"/>
</dbReference>
<dbReference type="Gene3D" id="2.60.40.1120">
    <property type="entry name" value="Carboxypeptidase-like, regulatory domain"/>
    <property type="match status" value="1"/>
</dbReference>
<proteinExistence type="inferred from homology"/>
<dbReference type="NCBIfam" id="TIGR04057">
    <property type="entry name" value="SusC_RagA_signa"/>
    <property type="match status" value="1"/>
</dbReference>
<comment type="similarity">
    <text evidence="8 9">Belongs to the TonB-dependent receptor family.</text>
</comment>
<evidence type="ECO:0000256" key="3">
    <source>
        <dbReference type="ARBA" id="ARBA00022452"/>
    </source>
</evidence>
<keyword evidence="4 8" id="KW-0812">Transmembrane</keyword>
<evidence type="ECO:0000313" key="13">
    <source>
        <dbReference type="EMBL" id="MCZ4244174.1"/>
    </source>
</evidence>
<feature type="domain" description="TonB-dependent receptor-like beta-barrel" evidence="11">
    <location>
        <begin position="602"/>
        <end position="1161"/>
    </location>
</feature>
<evidence type="ECO:0000256" key="4">
    <source>
        <dbReference type="ARBA" id="ARBA00022692"/>
    </source>
</evidence>
<name>A0ABT4L8C4_9SPHI</name>
<comment type="caution">
    <text evidence="13">The sequence shown here is derived from an EMBL/GenBank/DDBJ whole genome shotgun (WGS) entry which is preliminary data.</text>
</comment>
<evidence type="ECO:0000256" key="8">
    <source>
        <dbReference type="PROSITE-ProRule" id="PRU01360"/>
    </source>
</evidence>
<keyword evidence="10" id="KW-0732">Signal</keyword>
<evidence type="ECO:0000256" key="1">
    <source>
        <dbReference type="ARBA" id="ARBA00004571"/>
    </source>
</evidence>
<dbReference type="Proteomes" id="UP001144347">
    <property type="component" value="Unassembled WGS sequence"/>
</dbReference>
<sequence length="1201" mass="133066">MKIIILIITLCLMQASASIKAQITIKERSISLQAVLEKISIQSGYDLVYSNTDLKGLKPINISLNNAGIETALNNCLKDFSLVYEIVDKTIIIRKRQEVRQDISKSYLTEIDVSGRVVDEEGKPLSGATVSIILTDYSEDKKTGEFSMSAKGRKAIAITDANGAFQLRNIDEKAMISISYTGYEAYSVKAAKDLGTIKMKLSGNLQEVIVNTGYQKISKERSAGSYVAVDTKILAARSTTTNVLQRLDGLVPGLVINNSPNAARDKSLFLIRGLNTINSTKDPLIVVDGIAMDISNVSSINPQDVADITVLKDATAASVWGARASNGVIVITTKKGANGKMRISYDGFINFQGRPDYDYFPVLNSQAYIQASRETFDPVNWPYNPNATIYNPAYGNHTGISPDRQILYDINRGAITAAQGNVKLDSLSRISNLNQIKSIYRPAMLMNHSLSVSGGSDKYTYYNSFAYTNARDFIPGNKDNTFKINTRQDFNFTKFLKVYFIADLTNRVISGNNPLSVDNRFLPYQMFRDASGNSISMPYMGYLSETQRPSIQNLSKIDLNYNPLNNTNTGSTKGNAFTGRFNTGVTIKLLEGLQFEGLYGYIRGTNRTQQYLDYTNYQQRINVVNFANVSPTGVLTYNLPATGGQYTVNNSLQQDWVIRNQLTYNASFKNSLHQITALFGQEAQEQVTTNNMSSVYGYDQALQTYATVDYKLLTTGIAGTIMPQYTTGSRLPVNSFFGESETIPRNRFSSYYANAGYTFDKKYTLNASWRNDQSNLFGTNKSSQRKPVWSVGLKWNLGNEAFVSEIKAISMLALRATYGITGMSPPPGYASPYDILSPFTTPNAPGGQGLRISTYGNPDLTWESTKTYNLGIDFGLLNNRITGSIDLYQKNTSNLLGLLGINPLAGGQNYINGNVGSLTNKGIDLSISSVNIRSRDFTWSTTLNGAYNKNKITDLGLLQTPIATGDNLRQQNYVIGYPAFAVFAYNYAGLDAMGDPQIRLANGNVTKARGVSLPGDMLYMGQYQPLWSGGLSNLFRYKAFSLNVNIIYNLGNVMFRDMNKIYTGAAFIQNQNFQTGNLNSDFADRWKQPGDENKTIIPAFISSESLDATRRNTNYYVYGNQNVVSASYVKLRDLTLFYNMPENIIKKIKAEGLTFRLQLSNVMLWKANSYGIDPEFQDAQLGVRSMPYNQKTITIGAHLTL</sequence>
<evidence type="ECO:0000259" key="12">
    <source>
        <dbReference type="Pfam" id="PF07715"/>
    </source>
</evidence>
<dbReference type="RefSeq" id="WP_269427248.1">
    <property type="nucleotide sequence ID" value="NZ_JAPWGM010000003.1"/>
</dbReference>
<keyword evidence="14" id="KW-1185">Reference proteome</keyword>
<dbReference type="InterPro" id="IPR039426">
    <property type="entry name" value="TonB-dep_rcpt-like"/>
</dbReference>
<dbReference type="InterPro" id="IPR037066">
    <property type="entry name" value="Plug_dom_sf"/>
</dbReference>
<comment type="subcellular location">
    <subcellularLocation>
        <location evidence="1 8">Cell outer membrane</location>
        <topology evidence="1 8">Multi-pass membrane protein</topology>
    </subcellularLocation>
</comment>
<evidence type="ECO:0000313" key="14">
    <source>
        <dbReference type="Proteomes" id="UP001144347"/>
    </source>
</evidence>
<gene>
    <name evidence="13" type="ORF">O0955_09160</name>
</gene>
<dbReference type="InterPro" id="IPR008969">
    <property type="entry name" value="CarboxyPept-like_regulatory"/>
</dbReference>
<feature type="chain" id="PRO_5046429459" evidence="10">
    <location>
        <begin position="22"/>
        <end position="1201"/>
    </location>
</feature>
<protein>
    <submittedName>
        <fullName evidence="13">SusC/RagA family TonB-linked outer membrane protein</fullName>
    </submittedName>
</protein>
<dbReference type="InterPro" id="IPR036942">
    <property type="entry name" value="Beta-barrel_TonB_sf"/>
</dbReference>
<feature type="signal peptide" evidence="10">
    <location>
        <begin position="1"/>
        <end position="21"/>
    </location>
</feature>
<dbReference type="NCBIfam" id="TIGR04056">
    <property type="entry name" value="OMP_RagA_SusC"/>
    <property type="match status" value="1"/>
</dbReference>
<dbReference type="Gene3D" id="2.170.130.10">
    <property type="entry name" value="TonB-dependent receptor, plug domain"/>
    <property type="match status" value="1"/>
</dbReference>
<dbReference type="InterPro" id="IPR023997">
    <property type="entry name" value="TonB-dep_OMP_SusC/RagA_CS"/>
</dbReference>
<dbReference type="InterPro" id="IPR023996">
    <property type="entry name" value="TonB-dep_OMP_SusC/RagA"/>
</dbReference>
<keyword evidence="5 9" id="KW-0798">TonB box</keyword>
<evidence type="ECO:0000256" key="10">
    <source>
        <dbReference type="SAM" id="SignalP"/>
    </source>
</evidence>
<evidence type="ECO:0000256" key="2">
    <source>
        <dbReference type="ARBA" id="ARBA00022448"/>
    </source>
</evidence>
<dbReference type="Pfam" id="PF00593">
    <property type="entry name" value="TonB_dep_Rec_b-barrel"/>
    <property type="match status" value="1"/>
</dbReference>
<accession>A0ABT4L8C4</accession>
<evidence type="ECO:0000259" key="11">
    <source>
        <dbReference type="Pfam" id="PF00593"/>
    </source>
</evidence>
<dbReference type="EMBL" id="JAPWGM010000003">
    <property type="protein sequence ID" value="MCZ4244174.1"/>
    <property type="molecule type" value="Genomic_DNA"/>
</dbReference>
<keyword evidence="7 8" id="KW-0998">Cell outer membrane</keyword>
<dbReference type="PROSITE" id="PS52016">
    <property type="entry name" value="TONB_DEPENDENT_REC_3"/>
    <property type="match status" value="1"/>
</dbReference>
<keyword evidence="2 8" id="KW-0813">Transport</keyword>
<keyword evidence="6 8" id="KW-0472">Membrane</keyword>
<evidence type="ECO:0000256" key="6">
    <source>
        <dbReference type="ARBA" id="ARBA00023136"/>
    </source>
</evidence>
<dbReference type="InterPro" id="IPR012910">
    <property type="entry name" value="Plug_dom"/>
</dbReference>
<dbReference type="InterPro" id="IPR000531">
    <property type="entry name" value="Beta-barrel_TonB"/>
</dbReference>
<dbReference type="Gene3D" id="2.40.170.20">
    <property type="entry name" value="TonB-dependent receptor, beta-barrel domain"/>
    <property type="match status" value="1"/>
</dbReference>
<evidence type="ECO:0000256" key="5">
    <source>
        <dbReference type="ARBA" id="ARBA00023077"/>
    </source>
</evidence>
<dbReference type="SUPFAM" id="SSF56935">
    <property type="entry name" value="Porins"/>
    <property type="match status" value="1"/>
</dbReference>
<feature type="domain" description="TonB-dependent receptor plug" evidence="12">
    <location>
        <begin position="220"/>
        <end position="328"/>
    </location>
</feature>
<keyword evidence="3 8" id="KW-1134">Transmembrane beta strand</keyword>